<sequence length="142" mass="16907">MTRKHFDQFKNDVLKLTQDADVIWEQFNELKNSNEMVVRLAKKQKCQIDLMKEDRQKTNDEITLIKLELRKACEKIKQLEKEKKENLATNILEVVTPEIKENDAPVEDTFDLEMLVNDIDTKLAIKEEEQTFNYLKKMDLDF</sequence>
<dbReference type="AlphaFoldDB" id="A0A3B1D301"/>
<name>A0A3B1D301_9ZZZZ</name>
<dbReference type="EMBL" id="UOGG01000144">
    <property type="protein sequence ID" value="VAX31173.1"/>
    <property type="molecule type" value="Genomic_DNA"/>
</dbReference>
<gene>
    <name evidence="2" type="ORF">MNBD_NITROSPINAE05-626</name>
</gene>
<keyword evidence="1" id="KW-0175">Coiled coil</keyword>
<feature type="coiled-coil region" evidence="1">
    <location>
        <begin position="41"/>
        <end position="89"/>
    </location>
</feature>
<evidence type="ECO:0000256" key="1">
    <source>
        <dbReference type="SAM" id="Coils"/>
    </source>
</evidence>
<organism evidence="2">
    <name type="scientific">hydrothermal vent metagenome</name>
    <dbReference type="NCBI Taxonomy" id="652676"/>
    <lineage>
        <taxon>unclassified sequences</taxon>
        <taxon>metagenomes</taxon>
        <taxon>ecological metagenomes</taxon>
    </lineage>
</organism>
<proteinExistence type="predicted"/>
<reference evidence="2" key="1">
    <citation type="submission" date="2018-06" db="EMBL/GenBank/DDBJ databases">
        <authorList>
            <person name="Zhirakovskaya E."/>
        </authorList>
    </citation>
    <scope>NUCLEOTIDE SEQUENCE</scope>
</reference>
<accession>A0A3B1D301</accession>
<evidence type="ECO:0000313" key="2">
    <source>
        <dbReference type="EMBL" id="VAX31173.1"/>
    </source>
</evidence>
<protein>
    <submittedName>
        <fullName evidence="2">Uncharacterized protein</fullName>
    </submittedName>
</protein>